<dbReference type="GO" id="GO:0008703">
    <property type="term" value="F:5-amino-6-(5-phosphoribosylamino)uracil reductase activity"/>
    <property type="evidence" value="ECO:0007669"/>
    <property type="project" value="UniProtKB-EC"/>
</dbReference>
<evidence type="ECO:0000256" key="3">
    <source>
        <dbReference type="ARBA" id="ARBA00022857"/>
    </source>
</evidence>
<dbReference type="InterPro" id="IPR002734">
    <property type="entry name" value="RibDG_C"/>
</dbReference>
<sequence>MTDRDYIKRTIRLAGKAAGRTSPNPMVGAVIVKAGRIIAEDFHKAPGTPHAEALVLAEAGAKAKGSVLYVNLEPCCHTNKRTPPCTKAIIASGVKKVVVAMEDPNPHVSGKGIKELRNAGVEVVTGVLDDEAGRLNEAYIKFITERIPFVTLKVAMTLDGKIAMPSGESKWITGERARRYVHRMRSSVDAVITAIGTVLADDPELTARFRGAKNPMRVVIDPELKIPGNARILNVPPETVIVTGEGKSERLDELGSKGVKLLLYKKRLNLQWLMERLGAMDVTSVMIEGGSSLASHALEDGVVDKVVFFIAPKIIGGRDSFPAVGGNPCASLSDAYRLRDIKVRKIGEDILVEGYVER</sequence>
<dbReference type="InterPro" id="IPR002125">
    <property type="entry name" value="CMP_dCMP_dom"/>
</dbReference>
<dbReference type="PIRSF" id="PIRSF006769">
    <property type="entry name" value="RibD"/>
    <property type="match status" value="1"/>
</dbReference>
<proteinExistence type="predicted"/>
<dbReference type="NCBIfam" id="TIGR00326">
    <property type="entry name" value="eubact_ribD"/>
    <property type="match status" value="1"/>
</dbReference>
<dbReference type="InterPro" id="IPR004794">
    <property type="entry name" value="Eubact_RibD"/>
</dbReference>
<dbReference type="InterPro" id="IPR024072">
    <property type="entry name" value="DHFR-like_dom_sf"/>
</dbReference>
<dbReference type="SUPFAM" id="SSF53597">
    <property type="entry name" value="Dihydrofolate reductase-like"/>
    <property type="match status" value="1"/>
</dbReference>
<dbReference type="PANTHER" id="PTHR38011:SF7">
    <property type="entry name" value="2,5-DIAMINO-6-RIBOSYLAMINO-4(3H)-PYRIMIDINONE 5'-PHOSPHATE REDUCTASE"/>
    <property type="match status" value="1"/>
</dbReference>
<protein>
    <recommendedName>
        <fullName evidence="2">5-amino-6-(5-phosphoribosylamino)uracil reductase</fullName>
        <ecNumber evidence="2">1.1.1.193</ecNumber>
    </recommendedName>
</protein>
<dbReference type="InterPro" id="IPR011549">
    <property type="entry name" value="RibD_C"/>
</dbReference>
<dbReference type="GO" id="GO:0008835">
    <property type="term" value="F:diaminohydroxyphosphoribosylaminopyrimidine deaminase activity"/>
    <property type="evidence" value="ECO:0007669"/>
    <property type="project" value="InterPro"/>
</dbReference>
<dbReference type="InterPro" id="IPR016193">
    <property type="entry name" value="Cytidine_deaminase-like"/>
</dbReference>
<dbReference type="CDD" id="cd01284">
    <property type="entry name" value="Riboflavin_deaminase-reductase"/>
    <property type="match status" value="1"/>
</dbReference>
<gene>
    <name evidence="7" type="ORF">MNBD_NITROSPIRAE03-224</name>
</gene>
<dbReference type="EMBL" id="UOGI01000235">
    <property type="protein sequence ID" value="VAX33998.1"/>
    <property type="molecule type" value="Genomic_DNA"/>
</dbReference>
<dbReference type="NCBIfam" id="TIGR00227">
    <property type="entry name" value="ribD_Cterm"/>
    <property type="match status" value="1"/>
</dbReference>
<dbReference type="EC" id="1.1.1.193" evidence="2"/>
<dbReference type="PANTHER" id="PTHR38011">
    <property type="entry name" value="DIHYDROFOLATE REDUCTASE FAMILY PROTEIN (AFU_ORTHOLOGUE AFUA_8G06820)"/>
    <property type="match status" value="1"/>
</dbReference>
<dbReference type="Gene3D" id="3.40.140.10">
    <property type="entry name" value="Cytidine Deaminase, domain 2"/>
    <property type="match status" value="1"/>
</dbReference>
<dbReference type="GO" id="GO:0050661">
    <property type="term" value="F:NADP binding"/>
    <property type="evidence" value="ECO:0007669"/>
    <property type="project" value="InterPro"/>
</dbReference>
<evidence type="ECO:0000313" key="7">
    <source>
        <dbReference type="EMBL" id="VAX33998.1"/>
    </source>
</evidence>
<reference evidence="7" key="1">
    <citation type="submission" date="2018-06" db="EMBL/GenBank/DDBJ databases">
        <authorList>
            <person name="Zhirakovskaya E."/>
        </authorList>
    </citation>
    <scope>NUCLEOTIDE SEQUENCE</scope>
</reference>
<name>A0A3B1DDC7_9ZZZZ</name>
<dbReference type="PROSITE" id="PS51747">
    <property type="entry name" value="CYT_DCMP_DEAMINASES_2"/>
    <property type="match status" value="1"/>
</dbReference>
<dbReference type="SUPFAM" id="SSF53927">
    <property type="entry name" value="Cytidine deaminase-like"/>
    <property type="match status" value="1"/>
</dbReference>
<keyword evidence="4 7" id="KW-0560">Oxidoreductase</keyword>
<keyword evidence="3" id="KW-0521">NADP</keyword>
<evidence type="ECO:0000256" key="1">
    <source>
        <dbReference type="ARBA" id="ARBA00004910"/>
    </source>
</evidence>
<keyword evidence="7" id="KW-0378">Hydrolase</keyword>
<evidence type="ECO:0000256" key="2">
    <source>
        <dbReference type="ARBA" id="ARBA00013173"/>
    </source>
</evidence>
<evidence type="ECO:0000256" key="4">
    <source>
        <dbReference type="ARBA" id="ARBA00023002"/>
    </source>
</evidence>
<comment type="pathway">
    <text evidence="1">Cofactor biosynthesis; riboflavin biosynthesis; 5-amino-6-(D-ribitylamino)uracil from GTP: step 3/4.</text>
</comment>
<accession>A0A3B1DDC7</accession>
<feature type="domain" description="CMP/dCMP-type deaminase" evidence="6">
    <location>
        <begin position="1"/>
        <end position="124"/>
    </location>
</feature>
<dbReference type="Pfam" id="PF01872">
    <property type="entry name" value="RibD_C"/>
    <property type="match status" value="1"/>
</dbReference>
<evidence type="ECO:0000256" key="5">
    <source>
        <dbReference type="ARBA" id="ARBA00023268"/>
    </source>
</evidence>
<dbReference type="InterPro" id="IPR050765">
    <property type="entry name" value="Riboflavin_Biosynth_HTPR"/>
</dbReference>
<organism evidence="7">
    <name type="scientific">hydrothermal vent metagenome</name>
    <dbReference type="NCBI Taxonomy" id="652676"/>
    <lineage>
        <taxon>unclassified sequences</taxon>
        <taxon>metagenomes</taxon>
        <taxon>ecological metagenomes</taxon>
    </lineage>
</organism>
<evidence type="ECO:0000259" key="6">
    <source>
        <dbReference type="PROSITE" id="PS51747"/>
    </source>
</evidence>
<dbReference type="Pfam" id="PF00383">
    <property type="entry name" value="dCMP_cyt_deam_1"/>
    <property type="match status" value="1"/>
</dbReference>
<dbReference type="UniPathway" id="UPA00275">
    <property type="reaction ID" value="UER00402"/>
</dbReference>
<keyword evidence="5" id="KW-0511">Multifunctional enzyme</keyword>
<dbReference type="AlphaFoldDB" id="A0A3B1DDC7"/>
<dbReference type="Gene3D" id="3.40.430.10">
    <property type="entry name" value="Dihydrofolate Reductase, subunit A"/>
    <property type="match status" value="1"/>
</dbReference>
<dbReference type="GO" id="GO:0009231">
    <property type="term" value="P:riboflavin biosynthetic process"/>
    <property type="evidence" value="ECO:0007669"/>
    <property type="project" value="UniProtKB-UniPathway"/>
</dbReference>